<dbReference type="GO" id="GO:0016787">
    <property type="term" value="F:hydrolase activity"/>
    <property type="evidence" value="ECO:0007669"/>
    <property type="project" value="UniProtKB-KW"/>
</dbReference>
<dbReference type="STRING" id="74649.A0A2P6PF77"/>
<dbReference type="EMBL" id="PDCK01000045">
    <property type="protein sequence ID" value="PRQ20585.1"/>
    <property type="molecule type" value="Genomic_DNA"/>
</dbReference>
<accession>A0A2P6PF77</accession>
<comment type="caution">
    <text evidence="1">The sequence shown here is derived from an EMBL/GenBank/DDBJ whole genome shotgun (WGS) entry which is preliminary data.</text>
</comment>
<protein>
    <submittedName>
        <fullName evidence="1">Putative alpha/Beta hydrolase</fullName>
    </submittedName>
</protein>
<gene>
    <name evidence="1" type="ORF">RchiOBHm_Chr7g0229771</name>
</gene>
<sequence length="83" mass="9045">MERFDKGFKDAKLAIDALTGKGFSATAAAGFYWGAKIVTKLARSESIQAAVLLHPSFISVDISVKISPKVAHGWAVWYDVEMK</sequence>
<dbReference type="Gramene" id="PRQ20585">
    <property type="protein sequence ID" value="PRQ20585"/>
    <property type="gene ID" value="RchiOBHm_Chr7g0229771"/>
</dbReference>
<dbReference type="Proteomes" id="UP000238479">
    <property type="component" value="Chromosome 7"/>
</dbReference>
<keyword evidence="1" id="KW-0378">Hydrolase</keyword>
<dbReference type="PANTHER" id="PTHR17630">
    <property type="entry name" value="DIENELACTONE HYDROLASE"/>
    <property type="match status" value="1"/>
</dbReference>
<keyword evidence="2" id="KW-1185">Reference proteome</keyword>
<dbReference type="PANTHER" id="PTHR17630:SF44">
    <property type="entry name" value="PROTEIN AIM2"/>
    <property type="match status" value="1"/>
</dbReference>
<organism evidence="1 2">
    <name type="scientific">Rosa chinensis</name>
    <name type="common">China rose</name>
    <dbReference type="NCBI Taxonomy" id="74649"/>
    <lineage>
        <taxon>Eukaryota</taxon>
        <taxon>Viridiplantae</taxon>
        <taxon>Streptophyta</taxon>
        <taxon>Embryophyta</taxon>
        <taxon>Tracheophyta</taxon>
        <taxon>Spermatophyta</taxon>
        <taxon>Magnoliopsida</taxon>
        <taxon>eudicotyledons</taxon>
        <taxon>Gunneridae</taxon>
        <taxon>Pentapetalae</taxon>
        <taxon>rosids</taxon>
        <taxon>fabids</taxon>
        <taxon>Rosales</taxon>
        <taxon>Rosaceae</taxon>
        <taxon>Rosoideae</taxon>
        <taxon>Rosoideae incertae sedis</taxon>
        <taxon>Rosa</taxon>
    </lineage>
</organism>
<evidence type="ECO:0000313" key="1">
    <source>
        <dbReference type="EMBL" id="PRQ20585.1"/>
    </source>
</evidence>
<proteinExistence type="predicted"/>
<name>A0A2P6PF77_ROSCH</name>
<dbReference type="AlphaFoldDB" id="A0A2P6PF77"/>
<reference evidence="1 2" key="1">
    <citation type="journal article" date="2018" name="Nat. Genet.">
        <title>The Rosa genome provides new insights in the design of modern roses.</title>
        <authorList>
            <person name="Bendahmane M."/>
        </authorList>
    </citation>
    <scope>NUCLEOTIDE SEQUENCE [LARGE SCALE GENOMIC DNA]</scope>
    <source>
        <strain evidence="2">cv. Old Blush</strain>
    </source>
</reference>
<evidence type="ECO:0000313" key="2">
    <source>
        <dbReference type="Proteomes" id="UP000238479"/>
    </source>
</evidence>